<dbReference type="GeneID" id="105116272"/>
<evidence type="ECO:0000313" key="3">
    <source>
        <dbReference type="Proteomes" id="UP000694918"/>
    </source>
</evidence>
<evidence type="ECO:0000259" key="2">
    <source>
        <dbReference type="Pfam" id="PF13725"/>
    </source>
</evidence>
<organism evidence="3 4">
    <name type="scientific">Populus euphratica</name>
    <name type="common">Euphrates poplar</name>
    <dbReference type="NCBI Taxonomy" id="75702"/>
    <lineage>
        <taxon>Eukaryota</taxon>
        <taxon>Viridiplantae</taxon>
        <taxon>Streptophyta</taxon>
        <taxon>Embryophyta</taxon>
        <taxon>Tracheophyta</taxon>
        <taxon>Spermatophyta</taxon>
        <taxon>Magnoliopsida</taxon>
        <taxon>eudicotyledons</taxon>
        <taxon>Gunneridae</taxon>
        <taxon>Pentapetalae</taxon>
        <taxon>rosids</taxon>
        <taxon>fabids</taxon>
        <taxon>Malpighiales</taxon>
        <taxon>Salicaceae</taxon>
        <taxon>Saliceae</taxon>
        <taxon>Populus</taxon>
    </lineage>
</organism>
<dbReference type="InterPro" id="IPR032672">
    <property type="entry name" value="TmcA/NAT10/Kre33"/>
</dbReference>
<dbReference type="GO" id="GO:0005730">
    <property type="term" value="C:nucleolus"/>
    <property type="evidence" value="ECO:0007669"/>
    <property type="project" value="TreeGrafter"/>
</dbReference>
<feature type="domain" description="Possible tRNA binding" evidence="2">
    <location>
        <begin position="1"/>
        <end position="93"/>
    </location>
</feature>
<dbReference type="KEGG" id="peu:105116272"/>
<dbReference type="AlphaFoldDB" id="A0AAJ6XAX9"/>
<dbReference type="GO" id="GO:0030686">
    <property type="term" value="C:90S preribosome"/>
    <property type="evidence" value="ECO:0007669"/>
    <property type="project" value="TreeGrafter"/>
</dbReference>
<proteinExistence type="predicted"/>
<dbReference type="GO" id="GO:1904812">
    <property type="term" value="P:rRNA acetylation involved in maturation of SSU-rRNA"/>
    <property type="evidence" value="ECO:0007669"/>
    <property type="project" value="TreeGrafter"/>
</dbReference>
<feature type="region of interest" description="Disordered" evidence="1">
    <location>
        <begin position="93"/>
        <end position="146"/>
    </location>
</feature>
<dbReference type="GO" id="GO:0000049">
    <property type="term" value="F:tRNA binding"/>
    <property type="evidence" value="ECO:0007669"/>
    <property type="project" value="TreeGrafter"/>
</dbReference>
<protein>
    <submittedName>
        <fullName evidence="4">UPF0202 protein At1g10490-like</fullName>
    </submittedName>
</protein>
<gene>
    <name evidence="4" type="primary">LOC105116272</name>
</gene>
<dbReference type="Pfam" id="PF13725">
    <property type="entry name" value="tRNA_bind_2"/>
    <property type="match status" value="1"/>
</dbReference>
<keyword evidence="3" id="KW-1185">Reference proteome</keyword>
<dbReference type="RefSeq" id="XP_011011851.1">
    <property type="nucleotide sequence ID" value="XM_011013549.1"/>
</dbReference>
<dbReference type="GO" id="GO:1990883">
    <property type="term" value="F:18S rRNA cytidine N-acetyltransferase activity"/>
    <property type="evidence" value="ECO:0007669"/>
    <property type="project" value="TreeGrafter"/>
</dbReference>
<dbReference type="PANTHER" id="PTHR10925">
    <property type="entry name" value="N-ACETYLTRANSFERASE 10"/>
    <property type="match status" value="1"/>
</dbReference>
<dbReference type="Proteomes" id="UP000694918">
    <property type="component" value="Unplaced"/>
</dbReference>
<dbReference type="InterPro" id="IPR027992">
    <property type="entry name" value="tRNA_bind_dom"/>
</dbReference>
<evidence type="ECO:0000313" key="4">
    <source>
        <dbReference type="RefSeq" id="XP_011011851.1"/>
    </source>
</evidence>
<evidence type="ECO:0000256" key="1">
    <source>
        <dbReference type="SAM" id="MobiDB-lite"/>
    </source>
</evidence>
<feature type="compositionally biased region" description="Basic and acidic residues" evidence="1">
    <location>
        <begin position="114"/>
        <end position="138"/>
    </location>
</feature>
<dbReference type="PANTHER" id="PTHR10925:SF5">
    <property type="entry name" value="RNA CYTIDINE ACETYLTRANSFERASE"/>
    <property type="match status" value="1"/>
</dbReference>
<sequence>MKLERTQILSLFMKVMKKFYKYLHGIASKDIESTLPRLKERELRPHSISVDDDLKEAAKQVEDGMKSKMEGLLNPEFLQQYAIEGGKEEFDDALQKHGGKINPGSVISVKSSRVKPEKHGKQESSRSGKKRGKEDRGSRSNKKSKS</sequence>
<name>A0AAJ6XAX9_POPEU</name>
<accession>A0AAJ6XAX9</accession>
<reference evidence="4" key="1">
    <citation type="submission" date="2025-08" db="UniProtKB">
        <authorList>
            <consortium name="RefSeq"/>
        </authorList>
    </citation>
    <scope>IDENTIFICATION</scope>
</reference>